<feature type="compositionally biased region" description="Low complexity" evidence="1">
    <location>
        <begin position="49"/>
        <end position="66"/>
    </location>
</feature>
<dbReference type="EMBL" id="BKCJ011097728">
    <property type="protein sequence ID" value="GFC85023.1"/>
    <property type="molecule type" value="Genomic_DNA"/>
</dbReference>
<reference evidence="2" key="1">
    <citation type="journal article" date="2019" name="Sci. Rep.">
        <title>Draft genome of Tanacetum cinerariifolium, the natural source of mosquito coil.</title>
        <authorList>
            <person name="Yamashiro T."/>
            <person name="Shiraishi A."/>
            <person name="Satake H."/>
            <person name="Nakayama K."/>
        </authorList>
    </citation>
    <scope>NUCLEOTIDE SEQUENCE</scope>
</reference>
<feature type="compositionally biased region" description="Basic residues" evidence="1">
    <location>
        <begin position="24"/>
        <end position="41"/>
    </location>
</feature>
<name>A0A699RGW5_TANCI</name>
<feature type="compositionally biased region" description="Basic residues" evidence="1">
    <location>
        <begin position="67"/>
        <end position="82"/>
    </location>
</feature>
<evidence type="ECO:0000256" key="1">
    <source>
        <dbReference type="SAM" id="MobiDB-lite"/>
    </source>
</evidence>
<feature type="non-terminal residue" evidence="2">
    <location>
        <position position="82"/>
    </location>
</feature>
<feature type="region of interest" description="Disordered" evidence="1">
    <location>
        <begin position="1"/>
        <end position="82"/>
    </location>
</feature>
<protein>
    <submittedName>
        <fullName evidence="2">Uncharacterized protein</fullName>
    </submittedName>
</protein>
<comment type="caution">
    <text evidence="2">The sequence shown here is derived from an EMBL/GenBank/DDBJ whole genome shotgun (WGS) entry which is preliminary data.</text>
</comment>
<dbReference type="AlphaFoldDB" id="A0A699RGW5"/>
<proteinExistence type="predicted"/>
<organism evidence="2">
    <name type="scientific">Tanacetum cinerariifolium</name>
    <name type="common">Dalmatian daisy</name>
    <name type="synonym">Chrysanthemum cinerariifolium</name>
    <dbReference type="NCBI Taxonomy" id="118510"/>
    <lineage>
        <taxon>Eukaryota</taxon>
        <taxon>Viridiplantae</taxon>
        <taxon>Streptophyta</taxon>
        <taxon>Embryophyta</taxon>
        <taxon>Tracheophyta</taxon>
        <taxon>Spermatophyta</taxon>
        <taxon>Magnoliopsida</taxon>
        <taxon>eudicotyledons</taxon>
        <taxon>Gunneridae</taxon>
        <taxon>Pentapetalae</taxon>
        <taxon>asterids</taxon>
        <taxon>campanulids</taxon>
        <taxon>Asterales</taxon>
        <taxon>Asteraceae</taxon>
        <taxon>Asteroideae</taxon>
        <taxon>Anthemideae</taxon>
        <taxon>Anthemidinae</taxon>
        <taxon>Tanacetum</taxon>
    </lineage>
</organism>
<evidence type="ECO:0000313" key="2">
    <source>
        <dbReference type="EMBL" id="GFC85023.1"/>
    </source>
</evidence>
<gene>
    <name evidence="2" type="ORF">Tci_856993</name>
</gene>
<accession>A0A699RGW5</accession>
<sequence length="82" mass="8987">MAASPRGAYRGPSHAAILASQISGRRRNRPRTGYQRRRVPRRPLGAPGASPRSRPGPLLRRGAGSRTPRRCRPSSRTHSGRP</sequence>